<comment type="caution">
    <text evidence="1">The sequence shown here is derived from an EMBL/GenBank/DDBJ whole genome shotgun (WGS) entry which is preliminary data.</text>
</comment>
<reference evidence="1" key="1">
    <citation type="submission" date="2022-10" db="EMBL/GenBank/DDBJ databases">
        <title>Genome Sequence of Xylaria curta.</title>
        <authorList>
            <person name="Buettner E."/>
        </authorList>
    </citation>
    <scope>NUCLEOTIDE SEQUENCE</scope>
    <source>
        <strain evidence="1">Babe10</strain>
    </source>
</reference>
<name>A0ACC1PAB7_9PEZI</name>
<protein>
    <submittedName>
        <fullName evidence="1">Uncharacterized protein</fullName>
    </submittedName>
</protein>
<keyword evidence="2" id="KW-1185">Reference proteome</keyword>
<proteinExistence type="predicted"/>
<dbReference type="EMBL" id="JAPDGR010000719">
    <property type="protein sequence ID" value="KAJ2987941.1"/>
    <property type="molecule type" value="Genomic_DNA"/>
</dbReference>
<accession>A0ACC1PAB7</accession>
<dbReference type="Proteomes" id="UP001143856">
    <property type="component" value="Unassembled WGS sequence"/>
</dbReference>
<evidence type="ECO:0000313" key="2">
    <source>
        <dbReference type="Proteomes" id="UP001143856"/>
    </source>
</evidence>
<organism evidence="1 2">
    <name type="scientific">Xylaria curta</name>
    <dbReference type="NCBI Taxonomy" id="42375"/>
    <lineage>
        <taxon>Eukaryota</taxon>
        <taxon>Fungi</taxon>
        <taxon>Dikarya</taxon>
        <taxon>Ascomycota</taxon>
        <taxon>Pezizomycotina</taxon>
        <taxon>Sordariomycetes</taxon>
        <taxon>Xylariomycetidae</taxon>
        <taxon>Xylariales</taxon>
        <taxon>Xylariaceae</taxon>
        <taxon>Xylaria</taxon>
    </lineage>
</organism>
<evidence type="ECO:0000313" key="1">
    <source>
        <dbReference type="EMBL" id="KAJ2987941.1"/>
    </source>
</evidence>
<sequence>MRPNVALSGLLACLGCSNGILAADTTEELAPRQDTGISQPPKSNSVVWVQQTEPSLQLEPVVHRNSNLTFWFIKANGAKITTVRLKKYDARSKESDDDETLDETILQAIAPPEERQAKPSLSLDGILARGPVGDSVTITWDKWANLQHSPLLDPSDTVNQYMNLPLYLECEWTKSTTSGSSYTQLFAFFFLSKEQAKKMVYTATKGSQEPKWPESPEDPSPSPSPTPAVPTPSPETSQPAATIGPQSPIPAPTGLSQNGIIGVAVGVTSRRRHDRDMALRNDLAQIITRRIRIARLRHRPDHRRASTITAAAAAAAAAGAVGAAGTAATKQTDSGWTRHSQTPEPAVASRYAHLVEEGMTEEEIRRLEEEERQLDAAIENAGRRGNS</sequence>
<gene>
    <name evidence="1" type="ORF">NUW58_g4236</name>
</gene>